<dbReference type="PANTHER" id="PTHR20935">
    <property type="entry name" value="PHOSPHOGLYCERATE MUTASE-RELATED"/>
    <property type="match status" value="1"/>
</dbReference>
<evidence type="ECO:0000313" key="2">
    <source>
        <dbReference type="EMBL" id="SDD94040.1"/>
    </source>
</evidence>
<dbReference type="STRING" id="265719.SAMN04488509_11133"/>
<gene>
    <name evidence="2" type="ORF">SAMN04488509_11133</name>
</gene>
<keyword evidence="3" id="KW-1185">Reference proteome</keyword>
<dbReference type="InterPro" id="IPR013078">
    <property type="entry name" value="His_Pase_superF_clade-1"/>
</dbReference>
<name>A0A1G6YUP2_9GAMM</name>
<proteinExistence type="predicted"/>
<dbReference type="GO" id="GO:0016787">
    <property type="term" value="F:hydrolase activity"/>
    <property type="evidence" value="ECO:0007669"/>
    <property type="project" value="UniProtKB-KW"/>
</dbReference>
<dbReference type="CDD" id="cd07067">
    <property type="entry name" value="HP_PGM_like"/>
    <property type="match status" value="1"/>
</dbReference>
<dbReference type="Pfam" id="PF00300">
    <property type="entry name" value="His_Phos_1"/>
    <property type="match status" value="2"/>
</dbReference>
<dbReference type="InterPro" id="IPR029033">
    <property type="entry name" value="His_PPase_superfam"/>
</dbReference>
<dbReference type="RefSeq" id="WP_091244299.1">
    <property type="nucleotide sequence ID" value="NZ_FNAG01000011.1"/>
</dbReference>
<sequence length="228" mass="25567">MSLIAIRHGQASYAAADYDQLSEAGYEQSRRLGRWLLQHAPRPERVVIGAMRRHRQTWEALSEAYRAEGIVLPAPEVDADLNEFDHRAVLDGYAREHAEAAALFRVDAQAPVDPRRVLQQLLAALTAWTEDRIEGVPERWSEFQARTRAGAERLRPDTGTVLAVSSGGVLSQFAQAALETSNARAIELNLSLRNSALCEFHHRTGAMRLSSWNSVPHLAEARELWTYF</sequence>
<protein>
    <submittedName>
        <fullName evidence="2">Broad specificity phosphatase PhoE</fullName>
    </submittedName>
</protein>
<dbReference type="AlphaFoldDB" id="A0A1G6YUP2"/>
<organism evidence="2 3">
    <name type="scientific">Aquimonas voraii</name>
    <dbReference type="NCBI Taxonomy" id="265719"/>
    <lineage>
        <taxon>Bacteria</taxon>
        <taxon>Pseudomonadati</taxon>
        <taxon>Pseudomonadota</taxon>
        <taxon>Gammaproteobacteria</taxon>
        <taxon>Lysobacterales</taxon>
        <taxon>Lysobacteraceae</taxon>
        <taxon>Aquimonas</taxon>
    </lineage>
</organism>
<dbReference type="Gene3D" id="3.40.50.1240">
    <property type="entry name" value="Phosphoglycerate mutase-like"/>
    <property type="match status" value="1"/>
</dbReference>
<evidence type="ECO:0000256" key="1">
    <source>
        <dbReference type="ARBA" id="ARBA00022801"/>
    </source>
</evidence>
<keyword evidence="1" id="KW-0378">Hydrolase</keyword>
<dbReference type="EMBL" id="FNAG01000011">
    <property type="protein sequence ID" value="SDD94040.1"/>
    <property type="molecule type" value="Genomic_DNA"/>
</dbReference>
<dbReference type="OrthoDB" id="280692at2"/>
<dbReference type="SUPFAM" id="SSF53254">
    <property type="entry name" value="Phosphoglycerate mutase-like"/>
    <property type="match status" value="1"/>
</dbReference>
<dbReference type="InterPro" id="IPR051021">
    <property type="entry name" value="Mito_Ser/Thr_phosphatase"/>
</dbReference>
<evidence type="ECO:0000313" key="3">
    <source>
        <dbReference type="Proteomes" id="UP000199603"/>
    </source>
</evidence>
<dbReference type="Proteomes" id="UP000199603">
    <property type="component" value="Unassembled WGS sequence"/>
</dbReference>
<reference evidence="2 3" key="1">
    <citation type="submission" date="2016-10" db="EMBL/GenBank/DDBJ databases">
        <authorList>
            <person name="de Groot N.N."/>
        </authorList>
    </citation>
    <scope>NUCLEOTIDE SEQUENCE [LARGE SCALE GENOMIC DNA]</scope>
    <source>
        <strain evidence="2 3">DSM 16957</strain>
    </source>
</reference>
<dbReference type="SMART" id="SM00855">
    <property type="entry name" value="PGAM"/>
    <property type="match status" value="1"/>
</dbReference>
<accession>A0A1G6YUP2</accession>